<dbReference type="PROSITE" id="PS00137">
    <property type="entry name" value="SUBTILASE_HIS"/>
    <property type="match status" value="1"/>
</dbReference>
<feature type="domain" description="Peptidase S8/S53" evidence="10">
    <location>
        <begin position="200"/>
        <end position="457"/>
    </location>
</feature>
<evidence type="ECO:0000313" key="12">
    <source>
        <dbReference type="Proteomes" id="UP000198683"/>
    </source>
</evidence>
<comment type="similarity">
    <text evidence="1 6 7">Belongs to the peptidase S8 family.</text>
</comment>
<feature type="active site" description="Charge relay system" evidence="5 6">
    <location>
        <position position="242"/>
    </location>
</feature>
<dbReference type="RefSeq" id="WP_090767382.1">
    <property type="nucleotide sequence ID" value="NZ_FNFB01000012.1"/>
</dbReference>
<evidence type="ECO:0000259" key="10">
    <source>
        <dbReference type="Pfam" id="PF00082"/>
    </source>
</evidence>
<dbReference type="STRING" id="683260.SAMN05421874_11210"/>
<dbReference type="EMBL" id="FNFB01000012">
    <property type="protein sequence ID" value="SDK85204.1"/>
    <property type="molecule type" value="Genomic_DNA"/>
</dbReference>
<feature type="active site" description="Charge relay system" evidence="5 6">
    <location>
        <position position="417"/>
    </location>
</feature>
<gene>
    <name evidence="11" type="ORF">SAMN05421874_11210</name>
</gene>
<evidence type="ECO:0000256" key="7">
    <source>
        <dbReference type="RuleBase" id="RU003355"/>
    </source>
</evidence>
<dbReference type="InterPro" id="IPR015500">
    <property type="entry name" value="Peptidase_S8_subtilisin-rel"/>
</dbReference>
<name>A0A1G9FA05_9ACTN</name>
<evidence type="ECO:0000256" key="9">
    <source>
        <dbReference type="SAM" id="SignalP"/>
    </source>
</evidence>
<evidence type="ECO:0000256" key="8">
    <source>
        <dbReference type="SAM" id="MobiDB-lite"/>
    </source>
</evidence>
<evidence type="ECO:0000256" key="4">
    <source>
        <dbReference type="ARBA" id="ARBA00022825"/>
    </source>
</evidence>
<proteinExistence type="inferred from homology"/>
<dbReference type="PANTHER" id="PTHR43806">
    <property type="entry name" value="PEPTIDASE S8"/>
    <property type="match status" value="1"/>
</dbReference>
<dbReference type="AlphaFoldDB" id="A0A1G9FA05"/>
<dbReference type="SUPFAM" id="SSF52743">
    <property type="entry name" value="Subtilisin-like"/>
    <property type="match status" value="1"/>
</dbReference>
<dbReference type="InterPro" id="IPR022398">
    <property type="entry name" value="Peptidase_S8_His-AS"/>
</dbReference>
<protein>
    <submittedName>
        <fullName evidence="11">Serine protease, subtilisin family</fullName>
    </submittedName>
</protein>
<dbReference type="GO" id="GO:0004252">
    <property type="term" value="F:serine-type endopeptidase activity"/>
    <property type="evidence" value="ECO:0007669"/>
    <property type="project" value="UniProtKB-UniRule"/>
</dbReference>
<keyword evidence="2 6" id="KW-0645">Protease</keyword>
<dbReference type="Gene3D" id="3.40.50.200">
    <property type="entry name" value="Peptidase S8/S53 domain"/>
    <property type="match status" value="1"/>
</dbReference>
<feature type="chain" id="PRO_5039650802" evidence="9">
    <location>
        <begin position="28"/>
        <end position="1077"/>
    </location>
</feature>
<dbReference type="Proteomes" id="UP000198683">
    <property type="component" value="Unassembled WGS sequence"/>
</dbReference>
<dbReference type="InterPro" id="IPR023828">
    <property type="entry name" value="Peptidase_S8_Ser-AS"/>
</dbReference>
<evidence type="ECO:0000256" key="3">
    <source>
        <dbReference type="ARBA" id="ARBA00022801"/>
    </source>
</evidence>
<dbReference type="Pfam" id="PF00082">
    <property type="entry name" value="Peptidase_S8"/>
    <property type="match status" value="1"/>
</dbReference>
<dbReference type="InterPro" id="IPR023827">
    <property type="entry name" value="Peptidase_S8_Asp-AS"/>
</dbReference>
<sequence length="1077" mass="113299">MRLRRTRHGALVLVTALLAAAAPGVAAADPAPPTPADQATGATDARPRTLTLITGDQVTSTGGRITVRPRKGVQFVRFADGKHQYVFPTDAIPLLRADRLDRRLFDVTELLASDYDRLPRLPLIVSDNSTARGLSASRKLPAVDGFAAKVATDDLAQRWETLKTSLTSGKIWLDGMRELSLDVSVPRTGAPTAWSRGLDGTGVTVAVLDSGVDDTHPDLAGKVSARKNFVTDYEGDNDLNGHGTHVASTVAGSGAASGGTHKGVAPGATLLDGKVCFDYYGRGACPESSILEGMQWAATSGAQVVNLSLGADDTPGVDPLEAAVNDLSGEYGTLFVIAAGNSGAEQTIGSPASADAALAVGGVTKAGVVDSYSSRGPRLDDYGVKPEITAPGTDIVAARSSFSAGAPEPYVSFTGTSMATPHVAGAAAILTQAHPDWTAAQRKSALVGSARPNPDFGVFDQGAGELDVVRALDQAVSATPATVNVGFLKYPQNDETITRGVTYRNTSDSPVTLRLALDTAAPSGVFNLSTDSVTVPARGESTVELRTAVSAAGSAYGSLSGRVVASADGIKVQTPFSVHREQPSADIKVSALDRTGAPAAQSVTMIADHASFQAYYIMEPEATLRLPHGTYFVATVIDAEDGTTTVVTDAVHTVDGQEDIVLDGRKARPLDITMPDKTAAPVAVTVESEHPGTYREMIAALAGDSPGSLYTADQSSQPTPKLSTQVTALFAKPNRDGGFTGSPYVYQAGWRVPGSYVTGFTRHVTKKDVAKVSTEYAVNVPGALGWRTNTPSTPGITFPTWYELPPVPLPTTRTEYFVGDVAWESVFTEGTEGPGWPVPIAQFTKQAVSYQPGSSSTERWNGAVLGLTMKPSLGLYPVVERRSDELVLRLGGLADAAGHFGNADVDYGGQHLSLYRDGKLVEQRDDALAGIYVDPAPGRYRAELDVTSPALRLSTRRTTVLEFPSEHTADSVSPSLTAVGFAPNLTIDNTAKKHQTIHIPLTFTQQGPASDVKTLEVDFSYDDGATWQTAPVTRHGAEWSARVKNPGERGFVSLRGRVVNQSGNTVTSTVIRAYEIK</sequence>
<evidence type="ECO:0000256" key="1">
    <source>
        <dbReference type="ARBA" id="ARBA00011073"/>
    </source>
</evidence>
<dbReference type="PROSITE" id="PS00136">
    <property type="entry name" value="SUBTILASE_ASP"/>
    <property type="match status" value="1"/>
</dbReference>
<evidence type="ECO:0000256" key="5">
    <source>
        <dbReference type="PIRSR" id="PIRSR615500-1"/>
    </source>
</evidence>
<dbReference type="PROSITE" id="PS51892">
    <property type="entry name" value="SUBTILASE"/>
    <property type="match status" value="1"/>
</dbReference>
<organism evidence="11 12">
    <name type="scientific">Nonomuraea maritima</name>
    <dbReference type="NCBI Taxonomy" id="683260"/>
    <lineage>
        <taxon>Bacteria</taxon>
        <taxon>Bacillati</taxon>
        <taxon>Actinomycetota</taxon>
        <taxon>Actinomycetes</taxon>
        <taxon>Streptosporangiales</taxon>
        <taxon>Streptosporangiaceae</taxon>
        <taxon>Nonomuraea</taxon>
    </lineage>
</organism>
<accession>A0A1G9FA05</accession>
<dbReference type="InterPro" id="IPR050131">
    <property type="entry name" value="Peptidase_S8_subtilisin-like"/>
</dbReference>
<reference evidence="11 12" key="1">
    <citation type="submission" date="2016-10" db="EMBL/GenBank/DDBJ databases">
        <authorList>
            <person name="de Groot N.N."/>
        </authorList>
    </citation>
    <scope>NUCLEOTIDE SEQUENCE [LARGE SCALE GENOMIC DNA]</scope>
    <source>
        <strain evidence="11 12">CGMCC 4.5681</strain>
    </source>
</reference>
<dbReference type="PRINTS" id="PR00723">
    <property type="entry name" value="SUBTILISIN"/>
</dbReference>
<feature type="active site" description="Charge relay system" evidence="5 6">
    <location>
        <position position="209"/>
    </location>
</feature>
<dbReference type="InterPro" id="IPR036852">
    <property type="entry name" value="Peptidase_S8/S53_dom_sf"/>
</dbReference>
<evidence type="ECO:0000256" key="6">
    <source>
        <dbReference type="PROSITE-ProRule" id="PRU01240"/>
    </source>
</evidence>
<feature type="region of interest" description="Disordered" evidence="8">
    <location>
        <begin position="26"/>
        <end position="47"/>
    </location>
</feature>
<dbReference type="PROSITE" id="PS00138">
    <property type="entry name" value="SUBTILASE_SER"/>
    <property type="match status" value="1"/>
</dbReference>
<dbReference type="OrthoDB" id="614750at2"/>
<keyword evidence="12" id="KW-1185">Reference proteome</keyword>
<dbReference type="GO" id="GO:0006508">
    <property type="term" value="P:proteolysis"/>
    <property type="evidence" value="ECO:0007669"/>
    <property type="project" value="UniProtKB-KW"/>
</dbReference>
<dbReference type="InterPro" id="IPR000209">
    <property type="entry name" value="Peptidase_S8/S53_dom"/>
</dbReference>
<dbReference type="PANTHER" id="PTHR43806:SF65">
    <property type="entry name" value="SERINE PROTEASE APRX"/>
    <property type="match status" value="1"/>
</dbReference>
<keyword evidence="3 6" id="KW-0378">Hydrolase</keyword>
<feature type="signal peptide" evidence="9">
    <location>
        <begin position="1"/>
        <end position="27"/>
    </location>
</feature>
<evidence type="ECO:0000256" key="2">
    <source>
        <dbReference type="ARBA" id="ARBA00022670"/>
    </source>
</evidence>
<evidence type="ECO:0000313" key="11">
    <source>
        <dbReference type="EMBL" id="SDK85204.1"/>
    </source>
</evidence>
<keyword evidence="4 6" id="KW-0720">Serine protease</keyword>
<keyword evidence="9" id="KW-0732">Signal</keyword>